<keyword evidence="8" id="KW-0311">Gluconate utilization</keyword>
<dbReference type="PANTHER" id="PTHR43442:SF3">
    <property type="entry name" value="GLUCONOKINASE-RELATED"/>
    <property type="match status" value="1"/>
</dbReference>
<evidence type="ECO:0000313" key="11">
    <source>
        <dbReference type="EMBL" id="SDO88092.1"/>
    </source>
</evidence>
<dbReference type="PANTHER" id="PTHR43442">
    <property type="entry name" value="GLUCONOKINASE-RELATED"/>
    <property type="match status" value="1"/>
</dbReference>
<dbReference type="EMBL" id="LT629710">
    <property type="protein sequence ID" value="SDO88092.1"/>
    <property type="molecule type" value="Genomic_DNA"/>
</dbReference>
<comment type="pathway">
    <text evidence="1">Carbohydrate acid metabolism.</text>
</comment>
<evidence type="ECO:0000256" key="2">
    <source>
        <dbReference type="ARBA" id="ARBA00008420"/>
    </source>
</evidence>
<dbReference type="GO" id="GO:0046316">
    <property type="term" value="F:gluconokinase activity"/>
    <property type="evidence" value="ECO:0007669"/>
    <property type="project" value="UniProtKB-EC"/>
</dbReference>
<dbReference type="EC" id="2.7.1.12" evidence="3 10"/>
<evidence type="ECO:0000256" key="7">
    <source>
        <dbReference type="ARBA" id="ARBA00022840"/>
    </source>
</evidence>
<dbReference type="InterPro" id="IPR027417">
    <property type="entry name" value="P-loop_NTPase"/>
</dbReference>
<evidence type="ECO:0000256" key="8">
    <source>
        <dbReference type="ARBA" id="ARBA00023064"/>
    </source>
</evidence>
<keyword evidence="7 10" id="KW-0067">ATP-binding</keyword>
<sequence>MTAAERAGKAKTVVVVMGVAGSGKTTVAQELGAALGWRVAEADDFHSPANVAKMAAGVPLTDEDRWPWLASIVDWINSIDDNAVVTCSALKRIYRDRLVQAAARVRFLHLSGSHDTVGVRMAARSGHFMPTSLLDSQFATLEPLQPGEDGVAVSIEGSPEQVLRRALDALGLEQK</sequence>
<dbReference type="CDD" id="cd02021">
    <property type="entry name" value="GntK"/>
    <property type="match status" value="1"/>
</dbReference>
<accession>A0A1H0N5Z7</accession>
<evidence type="ECO:0000256" key="3">
    <source>
        <dbReference type="ARBA" id="ARBA00012054"/>
    </source>
</evidence>
<dbReference type="FunFam" id="3.40.50.300:FF:000522">
    <property type="entry name" value="Gluconokinase"/>
    <property type="match status" value="1"/>
</dbReference>
<dbReference type="SUPFAM" id="SSF52540">
    <property type="entry name" value="P-loop containing nucleoside triphosphate hydrolases"/>
    <property type="match status" value="1"/>
</dbReference>
<dbReference type="InterPro" id="IPR006001">
    <property type="entry name" value="Therm_gnt_kin"/>
</dbReference>
<dbReference type="Pfam" id="PF13671">
    <property type="entry name" value="AAA_33"/>
    <property type="match status" value="1"/>
</dbReference>
<dbReference type="GO" id="GO:0005737">
    <property type="term" value="C:cytoplasm"/>
    <property type="evidence" value="ECO:0007669"/>
    <property type="project" value="TreeGrafter"/>
</dbReference>
<dbReference type="NCBIfam" id="TIGR01313">
    <property type="entry name" value="therm_gnt_kin"/>
    <property type="match status" value="1"/>
</dbReference>
<reference evidence="11 12" key="1">
    <citation type="submission" date="2016-10" db="EMBL/GenBank/DDBJ databases">
        <authorList>
            <person name="de Groot N.N."/>
        </authorList>
    </citation>
    <scope>NUCLEOTIDE SEQUENCE [LARGE SCALE GENOMIC DNA]</scope>
    <source>
        <strain evidence="12">P4-7,KCTC 19426,CECT 7604</strain>
    </source>
</reference>
<evidence type="ECO:0000256" key="6">
    <source>
        <dbReference type="ARBA" id="ARBA00022777"/>
    </source>
</evidence>
<dbReference type="Proteomes" id="UP000198741">
    <property type="component" value="Chromosome I"/>
</dbReference>
<protein>
    <recommendedName>
        <fullName evidence="3 10">Gluconokinase</fullName>
        <ecNumber evidence="3 10">2.7.1.12</ecNumber>
    </recommendedName>
</protein>
<dbReference type="GO" id="GO:0019521">
    <property type="term" value="P:D-gluconate metabolic process"/>
    <property type="evidence" value="ECO:0007669"/>
    <property type="project" value="UniProtKB-KW"/>
</dbReference>
<comment type="catalytic activity">
    <reaction evidence="9 10">
        <text>D-gluconate + ATP = 6-phospho-D-gluconate + ADP + H(+)</text>
        <dbReference type="Rhea" id="RHEA:19433"/>
        <dbReference type="ChEBI" id="CHEBI:15378"/>
        <dbReference type="ChEBI" id="CHEBI:18391"/>
        <dbReference type="ChEBI" id="CHEBI:30616"/>
        <dbReference type="ChEBI" id="CHEBI:58759"/>
        <dbReference type="ChEBI" id="CHEBI:456216"/>
        <dbReference type="EC" id="2.7.1.12"/>
    </reaction>
</comment>
<dbReference type="RefSeq" id="WP_090476002.1">
    <property type="nucleotide sequence ID" value="NZ_LT629710.1"/>
</dbReference>
<organism evidence="11 12">
    <name type="scientific">Nakamurella panacisegetis</name>
    <dbReference type="NCBI Taxonomy" id="1090615"/>
    <lineage>
        <taxon>Bacteria</taxon>
        <taxon>Bacillati</taxon>
        <taxon>Actinomycetota</taxon>
        <taxon>Actinomycetes</taxon>
        <taxon>Nakamurellales</taxon>
        <taxon>Nakamurellaceae</taxon>
        <taxon>Nakamurella</taxon>
    </lineage>
</organism>
<keyword evidence="12" id="KW-1185">Reference proteome</keyword>
<dbReference type="GO" id="GO:0005524">
    <property type="term" value="F:ATP binding"/>
    <property type="evidence" value="ECO:0007669"/>
    <property type="project" value="UniProtKB-KW"/>
</dbReference>
<evidence type="ECO:0000256" key="9">
    <source>
        <dbReference type="ARBA" id="ARBA00048090"/>
    </source>
</evidence>
<evidence type="ECO:0000256" key="10">
    <source>
        <dbReference type="RuleBase" id="RU363066"/>
    </source>
</evidence>
<keyword evidence="5 10" id="KW-0547">Nucleotide-binding</keyword>
<name>A0A1H0N5Z7_9ACTN</name>
<keyword evidence="6 10" id="KW-0418">Kinase</keyword>
<dbReference type="AlphaFoldDB" id="A0A1H0N5Z7"/>
<keyword evidence="4 10" id="KW-0808">Transferase</keyword>
<dbReference type="Gene3D" id="3.40.50.300">
    <property type="entry name" value="P-loop containing nucleotide triphosphate hydrolases"/>
    <property type="match status" value="1"/>
</dbReference>
<comment type="similarity">
    <text evidence="2 10">Belongs to the gluconokinase GntK/GntV family.</text>
</comment>
<gene>
    <name evidence="11" type="ORF">SAMN04515671_2219</name>
</gene>
<dbReference type="STRING" id="1090615.SAMN04515671_2219"/>
<evidence type="ECO:0000256" key="4">
    <source>
        <dbReference type="ARBA" id="ARBA00022679"/>
    </source>
</evidence>
<evidence type="ECO:0000256" key="5">
    <source>
        <dbReference type="ARBA" id="ARBA00022741"/>
    </source>
</evidence>
<dbReference type="OrthoDB" id="9795716at2"/>
<evidence type="ECO:0000313" key="12">
    <source>
        <dbReference type="Proteomes" id="UP000198741"/>
    </source>
</evidence>
<proteinExistence type="inferred from homology"/>
<evidence type="ECO:0000256" key="1">
    <source>
        <dbReference type="ARBA" id="ARBA00004761"/>
    </source>
</evidence>